<reference evidence="2 3" key="1">
    <citation type="submission" date="2020-02" db="EMBL/GenBank/DDBJ databases">
        <title>Sequencing the genomes of 1000 actinobacteria strains.</title>
        <authorList>
            <person name="Klenk H.-P."/>
        </authorList>
    </citation>
    <scope>NUCLEOTIDE SEQUENCE [LARGE SCALE GENOMIC DNA]</scope>
    <source>
        <strain evidence="2 3">DSM 27960</strain>
    </source>
</reference>
<dbReference type="PROSITE" id="PS51819">
    <property type="entry name" value="VOC"/>
    <property type="match status" value="1"/>
</dbReference>
<dbReference type="EMBL" id="JAAMOX010000001">
    <property type="protein sequence ID" value="NIH52602.1"/>
    <property type="molecule type" value="Genomic_DNA"/>
</dbReference>
<organism evidence="2 3">
    <name type="scientific">Lysinibacter cavernae</name>
    <dbReference type="NCBI Taxonomy" id="1640652"/>
    <lineage>
        <taxon>Bacteria</taxon>
        <taxon>Bacillati</taxon>
        <taxon>Actinomycetota</taxon>
        <taxon>Actinomycetes</taxon>
        <taxon>Micrococcales</taxon>
        <taxon>Microbacteriaceae</taxon>
        <taxon>Lysinibacter</taxon>
    </lineage>
</organism>
<dbReference type="GO" id="GO:0051213">
    <property type="term" value="F:dioxygenase activity"/>
    <property type="evidence" value="ECO:0007669"/>
    <property type="project" value="UniProtKB-KW"/>
</dbReference>
<evidence type="ECO:0000259" key="1">
    <source>
        <dbReference type="PROSITE" id="PS51819"/>
    </source>
</evidence>
<dbReference type="Gene3D" id="3.10.180.10">
    <property type="entry name" value="2,3-Dihydroxybiphenyl 1,2-Dioxygenase, domain 1"/>
    <property type="match status" value="1"/>
</dbReference>
<dbReference type="CDD" id="cd07263">
    <property type="entry name" value="VOC_like"/>
    <property type="match status" value="1"/>
</dbReference>
<accession>A0A7X5QZ81</accession>
<dbReference type="InterPro" id="IPR004360">
    <property type="entry name" value="Glyas_Fos-R_dOase_dom"/>
</dbReference>
<dbReference type="SUPFAM" id="SSF54593">
    <property type="entry name" value="Glyoxalase/Bleomycin resistance protein/Dihydroxybiphenyl dioxygenase"/>
    <property type="match status" value="1"/>
</dbReference>
<name>A0A7X5QZ81_9MICO</name>
<evidence type="ECO:0000313" key="2">
    <source>
        <dbReference type="EMBL" id="NIH52602.1"/>
    </source>
</evidence>
<gene>
    <name evidence="2" type="ORF">FHX76_000470</name>
</gene>
<dbReference type="Proteomes" id="UP000541033">
    <property type="component" value="Unassembled WGS sequence"/>
</dbReference>
<keyword evidence="3" id="KW-1185">Reference proteome</keyword>
<dbReference type="PANTHER" id="PTHR36437:SF2">
    <property type="entry name" value="GLYOXALASE_BLEOMYCIN RESISTANCE PROTEIN_DIOXYGENASE"/>
    <property type="match status" value="1"/>
</dbReference>
<comment type="caution">
    <text evidence="2">The sequence shown here is derived from an EMBL/GenBank/DDBJ whole genome shotgun (WGS) entry which is preliminary data.</text>
</comment>
<protein>
    <submittedName>
        <fullName evidence="2">Catechol 2,3-dioxygenase-like lactoylglutathione lyase family enzyme</fullName>
    </submittedName>
</protein>
<evidence type="ECO:0000313" key="3">
    <source>
        <dbReference type="Proteomes" id="UP000541033"/>
    </source>
</evidence>
<dbReference type="Pfam" id="PF00903">
    <property type="entry name" value="Glyoxalase"/>
    <property type="match status" value="1"/>
</dbReference>
<keyword evidence="2" id="KW-0223">Dioxygenase</keyword>
<keyword evidence="2" id="KW-0560">Oxidoreductase</keyword>
<keyword evidence="2" id="KW-0456">Lyase</keyword>
<sequence>MTITLQYTNVTVNNVDEAIAFYRDGLGLDVRNDVANGEFRWVTLGSPDQTGTEIVISEPHAGRSQADGDALQELLLKGQLPMLVFRTDDLDATFEQVRATGAEVLQEPVVQPWGPRDCAFRDPSGNMVRINQSS</sequence>
<dbReference type="GO" id="GO:0016829">
    <property type="term" value="F:lyase activity"/>
    <property type="evidence" value="ECO:0007669"/>
    <property type="project" value="UniProtKB-KW"/>
</dbReference>
<dbReference type="InterPro" id="IPR037523">
    <property type="entry name" value="VOC_core"/>
</dbReference>
<dbReference type="RefSeq" id="WP_167147390.1">
    <property type="nucleotide sequence ID" value="NZ_JAAMOX010000001.1"/>
</dbReference>
<dbReference type="AlphaFoldDB" id="A0A7X5QZ81"/>
<feature type="domain" description="VOC" evidence="1">
    <location>
        <begin position="4"/>
        <end position="133"/>
    </location>
</feature>
<proteinExistence type="predicted"/>
<dbReference type="PANTHER" id="PTHR36437">
    <property type="entry name" value="GLYOXALASE/BLEOMYCIN RESISTANCE PROTEIN/DIOXYGENASE"/>
    <property type="match status" value="1"/>
</dbReference>
<dbReference type="InterPro" id="IPR029068">
    <property type="entry name" value="Glyas_Bleomycin-R_OHBP_Dase"/>
</dbReference>